<name>A0A0T7APM2_PREIN</name>
<gene>
    <name evidence="1" type="ORF">PIOMA14_II_0543</name>
</gene>
<organism evidence="1 2">
    <name type="scientific">Prevotella intermedia</name>
    <dbReference type="NCBI Taxonomy" id="28131"/>
    <lineage>
        <taxon>Bacteria</taxon>
        <taxon>Pseudomonadati</taxon>
        <taxon>Bacteroidota</taxon>
        <taxon>Bacteroidia</taxon>
        <taxon>Bacteroidales</taxon>
        <taxon>Prevotellaceae</taxon>
        <taxon>Prevotella</taxon>
    </lineage>
</organism>
<evidence type="ECO:0000313" key="1">
    <source>
        <dbReference type="EMBL" id="BAU19048.1"/>
    </source>
</evidence>
<accession>A0A0T7APM2</accession>
<sequence>MATIWLHFLRQNKNCSQEFVQSMHRVHANCCYSNKYVELCSVVTEVYPANNSTFWLQFY</sequence>
<proteinExistence type="predicted"/>
<dbReference type="AlphaFoldDB" id="A0A0T7APM2"/>
<evidence type="ECO:0000313" key="2">
    <source>
        <dbReference type="Proteomes" id="UP000217431"/>
    </source>
</evidence>
<protein>
    <submittedName>
        <fullName evidence="1">Uncharacterized protein</fullName>
    </submittedName>
</protein>
<dbReference type="EMBL" id="AP014598">
    <property type="protein sequence ID" value="BAU19048.1"/>
    <property type="molecule type" value="Genomic_DNA"/>
</dbReference>
<dbReference type="Proteomes" id="UP000217431">
    <property type="component" value="Chromosome II"/>
</dbReference>
<reference evidence="1 2" key="1">
    <citation type="journal article" date="2016" name="DNA Res.">
        <title>The complete genome sequencing of Prevotella intermedia strain OMA14 and a subsequent fine-scale, intra-species genomic comparison reveal an unusual amplification of conjugative and mobile transposons and identify a novel Prevotella-lineage-specific repeat.</title>
        <authorList>
            <person name="Naito M."/>
            <person name="Ogura Y."/>
            <person name="Itoh T."/>
            <person name="Shoji M."/>
            <person name="Okamoto M."/>
            <person name="Hayashi T."/>
            <person name="Nakayama K."/>
        </authorList>
    </citation>
    <scope>NUCLEOTIDE SEQUENCE [LARGE SCALE GENOMIC DNA]</scope>
    <source>
        <strain evidence="1 2">OMA14</strain>
    </source>
</reference>